<dbReference type="InterPro" id="IPR057321">
    <property type="entry name" value="RFX1-4/6/8-like_BCD"/>
</dbReference>
<dbReference type="Proteomes" id="UP001054837">
    <property type="component" value="Unassembled WGS sequence"/>
</dbReference>
<dbReference type="PANTHER" id="PTHR12619">
    <property type="entry name" value="RFX TRANSCRIPTION FACTOR FAMILY"/>
    <property type="match status" value="1"/>
</dbReference>
<dbReference type="EMBL" id="BPLQ01007067">
    <property type="protein sequence ID" value="GIY27625.1"/>
    <property type="molecule type" value="Genomic_DNA"/>
</dbReference>
<dbReference type="SUPFAM" id="SSF46785">
    <property type="entry name" value="Winged helix' DNA-binding domain"/>
    <property type="match status" value="1"/>
</dbReference>
<dbReference type="AlphaFoldDB" id="A0AAV4S1T6"/>
<dbReference type="InterPro" id="IPR003150">
    <property type="entry name" value="DNA-bd_RFX"/>
</dbReference>
<evidence type="ECO:0000256" key="1">
    <source>
        <dbReference type="ARBA" id="ARBA00023125"/>
    </source>
</evidence>
<dbReference type="InterPro" id="IPR036388">
    <property type="entry name" value="WH-like_DNA-bd_sf"/>
</dbReference>
<dbReference type="InterPro" id="IPR036390">
    <property type="entry name" value="WH_DNA-bd_sf"/>
</dbReference>
<name>A0AAV4S1T6_9ARAC</name>
<feature type="domain" description="RFX-type winged-helix" evidence="2">
    <location>
        <begin position="56"/>
        <end position="131"/>
    </location>
</feature>
<dbReference type="Pfam" id="PF02257">
    <property type="entry name" value="RFX_DNA_binding"/>
    <property type="match status" value="1"/>
</dbReference>
<dbReference type="FunFam" id="1.10.10.10:FF:000422">
    <property type="entry name" value="DNA-binding protein RFX7"/>
    <property type="match status" value="1"/>
</dbReference>
<dbReference type="GO" id="GO:0000978">
    <property type="term" value="F:RNA polymerase II cis-regulatory region sequence-specific DNA binding"/>
    <property type="evidence" value="ECO:0007669"/>
    <property type="project" value="TreeGrafter"/>
</dbReference>
<protein>
    <submittedName>
        <fullName evidence="3">DNA-binding protein RFX6</fullName>
    </submittedName>
</protein>
<accession>A0AAV4S1T6</accession>
<evidence type="ECO:0000313" key="3">
    <source>
        <dbReference type="EMBL" id="GIY27625.1"/>
    </source>
</evidence>
<dbReference type="Gene3D" id="1.10.10.10">
    <property type="entry name" value="Winged helix-like DNA-binding domain superfamily/Winged helix DNA-binding domain"/>
    <property type="match status" value="1"/>
</dbReference>
<dbReference type="PANTHER" id="PTHR12619:SF28">
    <property type="entry name" value="DNA-BINDING PROTEIN RFX6"/>
    <property type="match status" value="1"/>
</dbReference>
<evidence type="ECO:0000259" key="2">
    <source>
        <dbReference type="PROSITE" id="PS51526"/>
    </source>
</evidence>
<dbReference type="GO" id="GO:0000981">
    <property type="term" value="F:DNA-binding transcription factor activity, RNA polymerase II-specific"/>
    <property type="evidence" value="ECO:0007669"/>
    <property type="project" value="TreeGrafter"/>
</dbReference>
<keyword evidence="4" id="KW-1185">Reference proteome</keyword>
<keyword evidence="1 3" id="KW-0238">DNA-binding</keyword>
<dbReference type="PROSITE" id="PS51526">
    <property type="entry name" value="RFX_DBD"/>
    <property type="match status" value="1"/>
</dbReference>
<comment type="caution">
    <text evidence="3">The sequence shown here is derived from an EMBL/GenBank/DDBJ whole genome shotgun (WGS) entry which is preliminary data.</text>
</comment>
<sequence length="630" mass="73356">MDSFFDRSFQIQETYQIQSIPSSDASTLSVNTVHFNEKKDFARKPKDKKGQSIMKTIKWLRANYCSCPEVCLPREIIYDHYLEFCRNEKISSACKATFGKLIRNTFPEVTSKRLGARGHSKYHYNGIAIKQNSEQFNSTQIKNGITRFSCLISSKNEQAFPKKFSLASKVGMLLPNFPEAADLIIPNSELKEKIGVFLTMYRMHCQCIVDVAISGNFEEIRLFLLHFWQGFPDHLNNIFEHPVTLDLIQVCDVILHRTLVDILIPSELIDVPERLLRGIQNIALHWKKWLECSLENMSSQLKQIKVKQAERFTQVLKRYVAFLLLQQVARPVLSKYALHLLSEELNEVEEDGFINDSVLQIDQQTIINLFPNSDSDIKIIPRLQKLFENECFIETLIKWLDSMIRKIVEKNQKFTDNARCSILYWIYILSKISYWMTENKSDNFITFHLFSCLLQEYLLLAFENQQAQEQEQVIYKKMEKHLNNSDKKTANYFKSATSCFMVNTKKQMHSKYKNNLKDNYGLQQTRNELKEDKMSIKEQDKTDPSFPELSSTYLVRNEICFPDCYNQQSVHGLNNKGYTADNIISKFPQTCTSPSAPLLDIQLACDMYAFQESWLTKDLGYGHPFFGDQT</sequence>
<evidence type="ECO:0000313" key="4">
    <source>
        <dbReference type="Proteomes" id="UP001054837"/>
    </source>
</evidence>
<gene>
    <name evidence="3" type="primary">RFX6</name>
    <name evidence="3" type="ORF">CDAR_211621</name>
</gene>
<reference evidence="3 4" key="1">
    <citation type="submission" date="2021-06" db="EMBL/GenBank/DDBJ databases">
        <title>Caerostris darwini draft genome.</title>
        <authorList>
            <person name="Kono N."/>
            <person name="Arakawa K."/>
        </authorList>
    </citation>
    <scope>NUCLEOTIDE SEQUENCE [LARGE SCALE GENOMIC DNA]</scope>
</reference>
<organism evidence="3 4">
    <name type="scientific">Caerostris darwini</name>
    <dbReference type="NCBI Taxonomy" id="1538125"/>
    <lineage>
        <taxon>Eukaryota</taxon>
        <taxon>Metazoa</taxon>
        <taxon>Ecdysozoa</taxon>
        <taxon>Arthropoda</taxon>
        <taxon>Chelicerata</taxon>
        <taxon>Arachnida</taxon>
        <taxon>Araneae</taxon>
        <taxon>Araneomorphae</taxon>
        <taxon>Entelegynae</taxon>
        <taxon>Araneoidea</taxon>
        <taxon>Araneidae</taxon>
        <taxon>Caerostris</taxon>
    </lineage>
</organism>
<dbReference type="InterPro" id="IPR039779">
    <property type="entry name" value="RFX-like"/>
</dbReference>
<dbReference type="Pfam" id="PF25340">
    <property type="entry name" value="BCD_RFX"/>
    <property type="match status" value="1"/>
</dbReference>
<proteinExistence type="predicted"/>